<dbReference type="PANTHER" id="PTHR30126:SF98">
    <property type="entry name" value="HTH-TYPE TRANSCRIPTIONAL ACTIVATOR BAUR"/>
    <property type="match status" value="1"/>
</dbReference>
<dbReference type="GO" id="GO:0003700">
    <property type="term" value="F:DNA-binding transcription factor activity"/>
    <property type="evidence" value="ECO:0007669"/>
    <property type="project" value="InterPro"/>
</dbReference>
<feature type="domain" description="HTH lysR-type" evidence="4">
    <location>
        <begin position="9"/>
        <end position="65"/>
    </location>
</feature>
<dbReference type="InterPro" id="IPR036390">
    <property type="entry name" value="WH_DNA-bd_sf"/>
</dbReference>
<dbReference type="Pfam" id="PF00126">
    <property type="entry name" value="HTH_1"/>
    <property type="match status" value="1"/>
</dbReference>
<dbReference type="InterPro" id="IPR036388">
    <property type="entry name" value="WH-like_DNA-bd_sf"/>
</dbReference>
<dbReference type="AlphaFoldDB" id="A0AA42BMI2"/>
<dbReference type="Gene3D" id="1.10.10.10">
    <property type="entry name" value="Winged helix-like DNA-binding domain superfamily/Winged helix DNA-binding domain"/>
    <property type="match status" value="1"/>
</dbReference>
<evidence type="ECO:0000256" key="2">
    <source>
        <dbReference type="ARBA" id="ARBA00023015"/>
    </source>
</evidence>
<reference evidence="5" key="1">
    <citation type="submission" date="2022-07" db="EMBL/GenBank/DDBJ databases">
        <title>Characterization of the Novel Bacterium Alteromonas immobilis LMIT006 and Alteromonas gregis LMIT007.</title>
        <authorList>
            <person name="Lin X."/>
        </authorList>
    </citation>
    <scope>NUCLEOTIDE SEQUENCE</scope>
    <source>
        <strain evidence="5">LMIT007</strain>
    </source>
</reference>
<dbReference type="EMBL" id="JANATA010000009">
    <property type="protein sequence ID" value="MCP3428662.1"/>
    <property type="molecule type" value="Genomic_DNA"/>
</dbReference>
<dbReference type="Proteomes" id="UP001165413">
    <property type="component" value="Unassembled WGS sequence"/>
</dbReference>
<proteinExistence type="inferred from homology"/>
<evidence type="ECO:0000256" key="3">
    <source>
        <dbReference type="ARBA" id="ARBA00023163"/>
    </source>
</evidence>
<protein>
    <submittedName>
        <fullName evidence="5">LysR family transcriptional regulator</fullName>
    </submittedName>
</protein>
<organism evidence="5 6">
    <name type="scientific">Opacimonas viscosa</name>
    <dbReference type="NCBI Taxonomy" id="2961944"/>
    <lineage>
        <taxon>Bacteria</taxon>
        <taxon>Pseudomonadati</taxon>
        <taxon>Pseudomonadota</taxon>
        <taxon>Gammaproteobacteria</taxon>
        <taxon>Alteromonadales</taxon>
        <taxon>Alteromonadaceae</taxon>
        <taxon>Opacimonas</taxon>
    </lineage>
</organism>
<accession>A0AA42BMI2</accession>
<dbReference type="InterPro" id="IPR000847">
    <property type="entry name" value="LysR_HTH_N"/>
</dbReference>
<dbReference type="SUPFAM" id="SSF53850">
    <property type="entry name" value="Periplasmic binding protein-like II"/>
    <property type="match status" value="1"/>
</dbReference>
<dbReference type="SUPFAM" id="SSF46785">
    <property type="entry name" value="Winged helix' DNA-binding domain"/>
    <property type="match status" value="1"/>
</dbReference>
<dbReference type="PROSITE" id="PS50931">
    <property type="entry name" value="HTH_LYSR"/>
    <property type="match status" value="1"/>
</dbReference>
<evidence type="ECO:0000259" key="4">
    <source>
        <dbReference type="PROSITE" id="PS50931"/>
    </source>
</evidence>
<evidence type="ECO:0000313" key="5">
    <source>
        <dbReference type="EMBL" id="MCP3428662.1"/>
    </source>
</evidence>
<gene>
    <name evidence="5" type="ORF">NLF92_06850</name>
</gene>
<dbReference type="RefSeq" id="WP_254100145.1">
    <property type="nucleotide sequence ID" value="NZ_JANATA010000009.1"/>
</dbReference>
<comment type="similarity">
    <text evidence="1">Belongs to the LysR transcriptional regulatory family.</text>
</comment>
<comment type="caution">
    <text evidence="5">The sequence shown here is derived from an EMBL/GenBank/DDBJ whole genome shotgun (WGS) entry which is preliminary data.</text>
</comment>
<dbReference type="GO" id="GO:0000976">
    <property type="term" value="F:transcription cis-regulatory region binding"/>
    <property type="evidence" value="ECO:0007669"/>
    <property type="project" value="TreeGrafter"/>
</dbReference>
<evidence type="ECO:0000313" key="6">
    <source>
        <dbReference type="Proteomes" id="UP001165413"/>
    </source>
</evidence>
<keyword evidence="2" id="KW-0805">Transcription regulation</keyword>
<keyword evidence="3" id="KW-0804">Transcription</keyword>
<sequence length="308" mass="34549">MLNRLQESDIKLLRVFYAVASCNGFTAAEPVLRMQRPNISAAIKKLEERLDLILCHRGRGGFQITKEGEVVFQETKRIFNAFDNFVFNLKNLHDDYSGHVTLVLMAGLPLSVHLAVSRAVRSTMKKFDDIHVNIQNRLYNEVEHVAQSGECHLVLSTYDMVKPESVIFHSTGTSFAGRMYCAPSHPLAKYKDSLPANINIEDYPAIGISGLSSSNYIGEDERMSIQTFSDSFDVCMSAIMTGEYVGLLPDYMAREQGVALGLVPVGGGALFNFEHELFVMNGKNTRLNPVLRYLIKELCHFVTESQKR</sequence>
<dbReference type="PANTHER" id="PTHR30126">
    <property type="entry name" value="HTH-TYPE TRANSCRIPTIONAL REGULATOR"/>
    <property type="match status" value="1"/>
</dbReference>
<evidence type="ECO:0000256" key="1">
    <source>
        <dbReference type="ARBA" id="ARBA00009437"/>
    </source>
</evidence>
<keyword evidence="6" id="KW-1185">Reference proteome</keyword>
<name>A0AA42BMI2_9ALTE</name>